<proteinExistence type="predicted"/>
<dbReference type="OrthoDB" id="285281at2"/>
<dbReference type="Pfam" id="PF00581">
    <property type="entry name" value="Rhodanese"/>
    <property type="match status" value="1"/>
</dbReference>
<dbReference type="EMBL" id="CP041186">
    <property type="protein sequence ID" value="QDG53599.1"/>
    <property type="molecule type" value="Genomic_DNA"/>
</dbReference>
<evidence type="ECO:0000259" key="2">
    <source>
        <dbReference type="PROSITE" id="PS50206"/>
    </source>
</evidence>
<reference evidence="3 4" key="1">
    <citation type="submission" date="2019-06" db="EMBL/GenBank/DDBJ databases">
        <title>Persicimonas caeni gen. nov., sp. nov., a predatory bacterium isolated from solar saltern.</title>
        <authorList>
            <person name="Wang S."/>
        </authorList>
    </citation>
    <scope>NUCLEOTIDE SEQUENCE [LARGE SCALE GENOMIC DNA]</scope>
    <source>
        <strain evidence="3 4">YN101</strain>
    </source>
</reference>
<dbReference type="Proteomes" id="UP000315995">
    <property type="component" value="Chromosome"/>
</dbReference>
<evidence type="ECO:0000256" key="1">
    <source>
        <dbReference type="ARBA" id="ARBA00023266"/>
    </source>
</evidence>
<dbReference type="SUPFAM" id="SSF52821">
    <property type="entry name" value="Rhodanese/Cell cycle control phosphatase"/>
    <property type="match status" value="1"/>
</dbReference>
<accession>A0A5B8YAE8</accession>
<dbReference type="Pfam" id="PF26341">
    <property type="entry name" value="AAA_SelU"/>
    <property type="match status" value="1"/>
</dbReference>
<dbReference type="RefSeq" id="WP_141200053.1">
    <property type="nucleotide sequence ID" value="NZ_CP041186.1"/>
</dbReference>
<dbReference type="GO" id="GO:0043828">
    <property type="term" value="F:tRNA 2-selenouridine synthase activity"/>
    <property type="evidence" value="ECO:0007669"/>
    <property type="project" value="InterPro"/>
</dbReference>
<dbReference type="InterPro" id="IPR036873">
    <property type="entry name" value="Rhodanese-like_dom_sf"/>
</dbReference>
<evidence type="ECO:0000313" key="4">
    <source>
        <dbReference type="Proteomes" id="UP000315995"/>
    </source>
</evidence>
<dbReference type="PROSITE" id="PS50206">
    <property type="entry name" value="RHODANESE_3"/>
    <property type="match status" value="1"/>
</dbReference>
<accession>A0A4Y6PZJ0</accession>
<organism evidence="3 4">
    <name type="scientific">Persicimonas caeni</name>
    <dbReference type="NCBI Taxonomy" id="2292766"/>
    <lineage>
        <taxon>Bacteria</taxon>
        <taxon>Deltaproteobacteria</taxon>
        <taxon>Bradymonadales</taxon>
        <taxon>Bradymonadaceae</taxon>
        <taxon>Persicimonas</taxon>
    </lineage>
</organism>
<dbReference type="InterPro" id="IPR001763">
    <property type="entry name" value="Rhodanese-like_dom"/>
</dbReference>
<dbReference type="InterPro" id="IPR027417">
    <property type="entry name" value="P-loop_NTPase"/>
</dbReference>
<dbReference type="PROSITE" id="PS00383">
    <property type="entry name" value="TYR_PHOSPHATASE_1"/>
    <property type="match status" value="1"/>
</dbReference>
<dbReference type="AlphaFoldDB" id="A0A4Y6PZJ0"/>
<evidence type="ECO:0000313" key="3">
    <source>
        <dbReference type="EMBL" id="QDG53599.1"/>
    </source>
</evidence>
<dbReference type="NCBIfam" id="NF008750">
    <property type="entry name" value="PRK11784.1-2"/>
    <property type="match status" value="1"/>
</dbReference>
<dbReference type="InterPro" id="IPR058840">
    <property type="entry name" value="AAA_SelU"/>
</dbReference>
<name>A0A4Y6PZJ0_PERCE</name>
<keyword evidence="4" id="KW-1185">Reference proteome</keyword>
<dbReference type="SUPFAM" id="SSF52540">
    <property type="entry name" value="P-loop containing nucleoside triphosphate hydrolases"/>
    <property type="match status" value="1"/>
</dbReference>
<dbReference type="Gene3D" id="3.40.250.10">
    <property type="entry name" value="Rhodanese-like domain"/>
    <property type="match status" value="1"/>
</dbReference>
<sequence>MKRCGAAEFLELAKEYPVFDARTPAEFEDGHIPNAHNLPLFSNEERAEVGTLYKQKSRREAILRGLDFVGPKMRDFIELVEEVSEPPGPVLVHCWRGGMRSSSLGWLLGTYGYDVVALDGGYKAYRNHVLDTFETKLPHMIVLGGLTGSGKTEVLHELAALGEQIIDLEGLANHRGSSFGGIERQRVTQQQFDNDLSRVITELDPSRRVWVEDESLMVGRCRVPHPLFDQKKEAPLVCLEVSDRDRLDRLVEEYGEHADEALVEAFERIKKRLGGERYRRALEAIEAGDFRTAGCEALRYYDKAYGYGLEERDGPIIARLTYDVRPSSAEIARHCIEQV</sequence>
<gene>
    <name evidence="3" type="primary">mnmH</name>
    <name evidence="3" type="ORF">FIV42_23495</name>
</gene>
<dbReference type="InterPro" id="IPR016130">
    <property type="entry name" value="Tyr_Pase_AS"/>
</dbReference>
<dbReference type="GO" id="GO:0002098">
    <property type="term" value="P:tRNA wobble uridine modification"/>
    <property type="evidence" value="ECO:0007669"/>
    <property type="project" value="InterPro"/>
</dbReference>
<keyword evidence="1" id="KW-0711">Selenium</keyword>
<feature type="domain" description="Rhodanese" evidence="2">
    <location>
        <begin position="12"/>
        <end position="134"/>
    </location>
</feature>
<protein>
    <submittedName>
        <fullName evidence="3">tRNA 2-selenouridine(34) synthase MnmH</fullName>
    </submittedName>
</protein>
<dbReference type="PANTHER" id="PTHR30401">
    <property type="entry name" value="TRNA 2-SELENOURIDINE SYNTHASE"/>
    <property type="match status" value="1"/>
</dbReference>
<dbReference type="InterPro" id="IPR017582">
    <property type="entry name" value="SelU"/>
</dbReference>
<dbReference type="SMART" id="SM00450">
    <property type="entry name" value="RHOD"/>
    <property type="match status" value="1"/>
</dbReference>
<dbReference type="Gene3D" id="3.40.50.300">
    <property type="entry name" value="P-loop containing nucleotide triphosphate hydrolases"/>
    <property type="match status" value="1"/>
</dbReference>
<dbReference type="PANTHER" id="PTHR30401:SF0">
    <property type="entry name" value="TRNA 2-SELENOURIDINE SYNTHASE"/>
    <property type="match status" value="1"/>
</dbReference>
<dbReference type="NCBIfam" id="TIGR03167">
    <property type="entry name" value="tRNA_sel_U_synt"/>
    <property type="match status" value="1"/>
</dbReference>